<proteinExistence type="predicted"/>
<keyword evidence="4" id="KW-1185">Reference proteome</keyword>
<dbReference type="AlphaFoldDB" id="A0A6P1NAM8"/>
<evidence type="ECO:0000256" key="1">
    <source>
        <dbReference type="SAM" id="Coils"/>
    </source>
</evidence>
<dbReference type="InterPro" id="IPR009061">
    <property type="entry name" value="DNA-bd_dom_put_sf"/>
</dbReference>
<gene>
    <name evidence="3" type="ORF">GT348_05090</name>
</gene>
<dbReference type="GO" id="GO:0006355">
    <property type="term" value="P:regulation of DNA-templated transcription"/>
    <property type="evidence" value="ECO:0007669"/>
    <property type="project" value="InterPro"/>
</dbReference>
<dbReference type="KEGG" id="bomb:GT348_05090"/>
<evidence type="ECO:0000313" key="3">
    <source>
        <dbReference type="EMBL" id="QHI95715.1"/>
    </source>
</evidence>
<keyword evidence="1" id="KW-0175">Coiled coil</keyword>
<dbReference type="EMBL" id="CP047652">
    <property type="protein sequence ID" value="QHI95715.1"/>
    <property type="molecule type" value="Genomic_DNA"/>
</dbReference>
<dbReference type="SUPFAM" id="SSF46955">
    <property type="entry name" value="Putative DNA-binding domain"/>
    <property type="match status" value="1"/>
</dbReference>
<dbReference type="RefSeq" id="WP_160618791.1">
    <property type="nucleotide sequence ID" value="NZ_CP047652.1"/>
</dbReference>
<dbReference type="Pfam" id="PF13411">
    <property type="entry name" value="MerR_1"/>
    <property type="match status" value="1"/>
</dbReference>
<feature type="domain" description="HTH merR-type" evidence="2">
    <location>
        <begin position="14"/>
        <end position="83"/>
    </location>
</feature>
<evidence type="ECO:0000313" key="4">
    <source>
        <dbReference type="Proteomes" id="UP000463975"/>
    </source>
</evidence>
<accession>A0A6P1NAM8</accession>
<organism evidence="3 4">
    <name type="scientific">Aristophania vespae</name>
    <dbReference type="NCBI Taxonomy" id="2697033"/>
    <lineage>
        <taxon>Bacteria</taxon>
        <taxon>Pseudomonadati</taxon>
        <taxon>Pseudomonadota</taxon>
        <taxon>Alphaproteobacteria</taxon>
        <taxon>Acetobacterales</taxon>
        <taxon>Acetobacteraceae</taxon>
        <taxon>Aristophania</taxon>
    </lineage>
</organism>
<dbReference type="Gene3D" id="1.10.1660.10">
    <property type="match status" value="1"/>
</dbReference>
<dbReference type="Proteomes" id="UP000463975">
    <property type="component" value="Chromosome"/>
</dbReference>
<dbReference type="InterPro" id="IPR000551">
    <property type="entry name" value="MerR-type_HTH_dom"/>
</dbReference>
<dbReference type="GO" id="GO:0003677">
    <property type="term" value="F:DNA binding"/>
    <property type="evidence" value="ECO:0007669"/>
    <property type="project" value="InterPro"/>
</dbReference>
<reference evidence="3 4" key="1">
    <citation type="submission" date="2020-01" db="EMBL/GenBank/DDBJ databases">
        <title>Genome sequencing of strain KACC 21507.</title>
        <authorList>
            <person name="Heo J."/>
            <person name="Kim S.-J."/>
            <person name="Kim J.-S."/>
            <person name="Hong S.-B."/>
            <person name="Kwon S.-W."/>
        </authorList>
    </citation>
    <scope>NUCLEOTIDE SEQUENCE [LARGE SCALE GENOMIC DNA]</scope>
    <source>
        <strain evidence="3 4">KACC 21507</strain>
    </source>
</reference>
<feature type="coiled-coil region" evidence="1">
    <location>
        <begin position="108"/>
        <end position="255"/>
    </location>
</feature>
<sequence length="258" mass="29756">MSAASDMVQAEQTYSLSEIAEGLGIPTYRLRSWENFYPVFKASRSEDGQSYYTESDISVIQRIAELLYKEGRKSHEIMPILREELGQNISDHKFADSKFKAGEKAPLIEELSKENDHFRQENAALQEKLEEQEHQHQTIQAELSEALSILGQENAKLQTELEEARKYKESFNSAEEEVSRLTTELKCAEELHAHDKDVIAHYNSVEDDNKNLRMRVQELEQHQDLSRAKRQDAEIARLRSGLENILSELSELKKLFVS</sequence>
<name>A0A6P1NAM8_9PROT</name>
<protein>
    <submittedName>
        <fullName evidence="3">MerR family transcriptional regulator</fullName>
    </submittedName>
</protein>
<evidence type="ECO:0000259" key="2">
    <source>
        <dbReference type="Pfam" id="PF13411"/>
    </source>
</evidence>